<keyword evidence="4" id="KW-0233">DNA recombination</keyword>
<keyword evidence="3" id="KW-0238">DNA-binding</keyword>
<dbReference type="CDD" id="cd00801">
    <property type="entry name" value="INT_P4_C"/>
    <property type="match status" value="1"/>
</dbReference>
<dbReference type="InterPro" id="IPR002104">
    <property type="entry name" value="Integrase_catalytic"/>
</dbReference>
<dbReference type="InterPro" id="IPR013762">
    <property type="entry name" value="Integrase-like_cat_sf"/>
</dbReference>
<dbReference type="GO" id="GO:0003677">
    <property type="term" value="F:DNA binding"/>
    <property type="evidence" value="ECO:0007669"/>
    <property type="project" value="UniProtKB-KW"/>
</dbReference>
<dbReference type="InterPro" id="IPR010998">
    <property type="entry name" value="Integrase_recombinase_N"/>
</dbReference>
<evidence type="ECO:0000259" key="5">
    <source>
        <dbReference type="PROSITE" id="PS51898"/>
    </source>
</evidence>
<gene>
    <name evidence="6" type="ORF">AF77_06715</name>
</gene>
<dbReference type="InterPro" id="IPR011010">
    <property type="entry name" value="DNA_brk_join_enz"/>
</dbReference>
<evidence type="ECO:0000256" key="1">
    <source>
        <dbReference type="ARBA" id="ARBA00008857"/>
    </source>
</evidence>
<dbReference type="GO" id="GO:0006310">
    <property type="term" value="P:DNA recombination"/>
    <property type="evidence" value="ECO:0007669"/>
    <property type="project" value="UniProtKB-KW"/>
</dbReference>
<dbReference type="PANTHER" id="PTHR30629:SF2">
    <property type="entry name" value="PROPHAGE INTEGRASE INTS-RELATED"/>
    <property type="match status" value="1"/>
</dbReference>
<dbReference type="PROSITE" id="PS51898">
    <property type="entry name" value="TYR_RECOMBINASE"/>
    <property type="match status" value="1"/>
</dbReference>
<feature type="domain" description="Tyr recombinase" evidence="5">
    <location>
        <begin position="212"/>
        <end position="406"/>
    </location>
</feature>
<sequence length="417" mass="49299">MDISIDKELKQRDLIYKKAKAKNKDYTINDGDGLFMKITKDNKKLWHFRFTFNKKRFLTSFRSYPKVSLATARSKRNEYLSLLNQGINPIEYFRKEKENLELDKKGMFENVFNEWLIYESKKLAPPTFKTKKQIFISSVLPYLKNKHIKNITKNDLLKIIENKEKTAKETASRLIGYLIDLWSYAISRDYCEINHLKNIDKKYILKEKRTVTNYSKITDIPTFKELVNEIYNANNLFLSMQNLLKFSLHVPLRANNLCNLKWENINFENKTLTIPRNEMKVKNPNLNDFTLPLSDEVINILNNQRKWVEEVTINPKYVFIGVDLRNPVHRDSPTKALTNLGFIKEKKQSLHSMRGSFKTILEEKDDEHNISHKIIKSTLDHTLDNKVGLAYSNKVSYLNRQKPLMDFWSNFILDLLN</sequence>
<evidence type="ECO:0000313" key="6">
    <source>
        <dbReference type="EMBL" id="KLE04622.1"/>
    </source>
</evidence>
<dbReference type="EMBL" id="JAIT01000053">
    <property type="protein sequence ID" value="KLE04622.1"/>
    <property type="molecule type" value="Genomic_DNA"/>
</dbReference>
<dbReference type="AlphaFoldDB" id="A0A837JB52"/>
<evidence type="ECO:0000313" key="7">
    <source>
        <dbReference type="Proteomes" id="UP000035462"/>
    </source>
</evidence>
<dbReference type="Gene3D" id="1.10.443.10">
    <property type="entry name" value="Intergrase catalytic core"/>
    <property type="match status" value="1"/>
</dbReference>
<reference evidence="6 7" key="1">
    <citation type="submission" date="2014-01" db="EMBL/GenBank/DDBJ databases">
        <title>Development of a Comparative Genomic Fingerprinting Assay for High Resolution Genotyping of Arcobacter butzleri.</title>
        <authorList>
            <person name="Webb A.L."/>
            <person name="Inglis G.D."/>
            <person name="Kruczkiewicz P."/>
            <person name="Selinger L.B."/>
            <person name="Taboada E.N."/>
        </authorList>
    </citation>
    <scope>NUCLEOTIDE SEQUENCE [LARGE SCALE GENOMIC DNA]</scope>
    <source>
        <strain evidence="6 7">L352</strain>
    </source>
</reference>
<accession>A0A837JB52</accession>
<name>A0A837JB52_9BACT</name>
<dbReference type="GO" id="GO:0015074">
    <property type="term" value="P:DNA integration"/>
    <property type="evidence" value="ECO:0007669"/>
    <property type="project" value="UniProtKB-KW"/>
</dbReference>
<comment type="caution">
    <text evidence="6">The sequence shown here is derived from an EMBL/GenBank/DDBJ whole genome shotgun (WGS) entry which is preliminary data.</text>
</comment>
<dbReference type="InterPro" id="IPR050808">
    <property type="entry name" value="Phage_Integrase"/>
</dbReference>
<dbReference type="InterPro" id="IPR038488">
    <property type="entry name" value="Integrase_DNA-bd_sf"/>
</dbReference>
<protein>
    <recommendedName>
        <fullName evidence="5">Tyr recombinase domain-containing protein</fullName>
    </recommendedName>
</protein>
<evidence type="ECO:0000256" key="4">
    <source>
        <dbReference type="ARBA" id="ARBA00023172"/>
    </source>
</evidence>
<dbReference type="Pfam" id="PF13356">
    <property type="entry name" value="Arm-DNA-bind_3"/>
    <property type="match status" value="1"/>
</dbReference>
<dbReference type="InterPro" id="IPR025166">
    <property type="entry name" value="Integrase_DNA_bind_dom"/>
</dbReference>
<proteinExistence type="inferred from homology"/>
<dbReference type="Proteomes" id="UP000035462">
    <property type="component" value="Unassembled WGS sequence"/>
</dbReference>
<comment type="similarity">
    <text evidence="1">Belongs to the 'phage' integrase family.</text>
</comment>
<dbReference type="RefSeq" id="WP_046994945.1">
    <property type="nucleotide sequence ID" value="NZ_JAIT01000053.1"/>
</dbReference>
<organism evidence="6 7">
    <name type="scientific">Aliarcobacter butzleri L352</name>
    <dbReference type="NCBI Taxonomy" id="1447260"/>
    <lineage>
        <taxon>Bacteria</taxon>
        <taxon>Pseudomonadati</taxon>
        <taxon>Campylobacterota</taxon>
        <taxon>Epsilonproteobacteria</taxon>
        <taxon>Campylobacterales</taxon>
        <taxon>Arcobacteraceae</taxon>
        <taxon>Aliarcobacter</taxon>
    </lineage>
</organism>
<dbReference type="Pfam" id="PF00589">
    <property type="entry name" value="Phage_integrase"/>
    <property type="match status" value="1"/>
</dbReference>
<dbReference type="SUPFAM" id="SSF56349">
    <property type="entry name" value="DNA breaking-rejoining enzymes"/>
    <property type="match status" value="1"/>
</dbReference>
<dbReference type="Pfam" id="PF22022">
    <property type="entry name" value="Phage_int_M"/>
    <property type="match status" value="1"/>
</dbReference>
<dbReference type="InterPro" id="IPR053876">
    <property type="entry name" value="Phage_int_M"/>
</dbReference>
<dbReference type="PANTHER" id="PTHR30629">
    <property type="entry name" value="PROPHAGE INTEGRASE"/>
    <property type="match status" value="1"/>
</dbReference>
<dbReference type="Gene3D" id="3.30.160.390">
    <property type="entry name" value="Integrase, DNA-binding domain"/>
    <property type="match status" value="1"/>
</dbReference>
<dbReference type="Gene3D" id="1.10.150.130">
    <property type="match status" value="1"/>
</dbReference>
<evidence type="ECO:0000256" key="2">
    <source>
        <dbReference type="ARBA" id="ARBA00022908"/>
    </source>
</evidence>
<evidence type="ECO:0000256" key="3">
    <source>
        <dbReference type="ARBA" id="ARBA00023125"/>
    </source>
</evidence>
<keyword evidence="2" id="KW-0229">DNA integration</keyword>